<proteinExistence type="predicted"/>
<protein>
    <submittedName>
        <fullName evidence="1">Uncharacterized protein</fullName>
    </submittedName>
</protein>
<name>A0AAV7NGS7_PLEWA</name>
<dbReference type="Proteomes" id="UP001066276">
    <property type="component" value="Chromosome 8"/>
</dbReference>
<evidence type="ECO:0000313" key="2">
    <source>
        <dbReference type="Proteomes" id="UP001066276"/>
    </source>
</evidence>
<comment type="caution">
    <text evidence="1">The sequence shown here is derived from an EMBL/GenBank/DDBJ whole genome shotgun (WGS) entry which is preliminary data.</text>
</comment>
<gene>
    <name evidence="1" type="ORF">NDU88_003412</name>
</gene>
<organism evidence="1 2">
    <name type="scientific">Pleurodeles waltl</name>
    <name type="common">Iberian ribbed newt</name>
    <dbReference type="NCBI Taxonomy" id="8319"/>
    <lineage>
        <taxon>Eukaryota</taxon>
        <taxon>Metazoa</taxon>
        <taxon>Chordata</taxon>
        <taxon>Craniata</taxon>
        <taxon>Vertebrata</taxon>
        <taxon>Euteleostomi</taxon>
        <taxon>Amphibia</taxon>
        <taxon>Batrachia</taxon>
        <taxon>Caudata</taxon>
        <taxon>Salamandroidea</taxon>
        <taxon>Salamandridae</taxon>
        <taxon>Pleurodelinae</taxon>
        <taxon>Pleurodeles</taxon>
    </lineage>
</organism>
<evidence type="ECO:0000313" key="1">
    <source>
        <dbReference type="EMBL" id="KAJ1115186.1"/>
    </source>
</evidence>
<accession>A0AAV7NGS7</accession>
<sequence length="69" mass="7572">MGTAFGRVSYTRVWCCHEKEEGLTDIDAVDIENGLHSARSDGKSTLRCRTLVGQDLLKHQKGDTPGVDP</sequence>
<dbReference type="EMBL" id="JANPWB010000012">
    <property type="protein sequence ID" value="KAJ1115186.1"/>
    <property type="molecule type" value="Genomic_DNA"/>
</dbReference>
<reference evidence="1" key="1">
    <citation type="journal article" date="2022" name="bioRxiv">
        <title>Sequencing and chromosome-scale assembly of the giantPleurodeles waltlgenome.</title>
        <authorList>
            <person name="Brown T."/>
            <person name="Elewa A."/>
            <person name="Iarovenko S."/>
            <person name="Subramanian E."/>
            <person name="Araus A.J."/>
            <person name="Petzold A."/>
            <person name="Susuki M."/>
            <person name="Suzuki K.-i.T."/>
            <person name="Hayashi T."/>
            <person name="Toyoda A."/>
            <person name="Oliveira C."/>
            <person name="Osipova E."/>
            <person name="Leigh N.D."/>
            <person name="Simon A."/>
            <person name="Yun M.H."/>
        </authorList>
    </citation>
    <scope>NUCLEOTIDE SEQUENCE</scope>
    <source>
        <strain evidence="1">20211129_DDA</strain>
        <tissue evidence="1">Liver</tissue>
    </source>
</reference>
<keyword evidence="2" id="KW-1185">Reference proteome</keyword>
<dbReference type="AlphaFoldDB" id="A0AAV7NGS7"/>